<gene>
    <name evidence="2" type="ORF">BN938_2808</name>
</gene>
<dbReference type="EMBL" id="HG934468">
    <property type="protein sequence ID" value="CDN32874.1"/>
    <property type="molecule type" value="Genomic_DNA"/>
</dbReference>
<proteinExistence type="predicted"/>
<evidence type="ECO:0000313" key="2">
    <source>
        <dbReference type="EMBL" id="CDN32874.1"/>
    </source>
</evidence>
<name>A0A060REP8_9BACT</name>
<sequence>MIALSGAAQRQSNLIGGEYLPIKIDPQNSDGLPIRSVILMIHNGAKTYVADSTQMQTFYQGANIFPGSTFNQNIANMALRRIISDDRVKSANYELYSSNFGSPVIMVYNINLLAQGEMKSYDGKKGIAVSGKGADFPMIIETNKAELTFILNGGAGLFNENNAFFGHGTEFTQGNPVATDPANMGVRFWGEAYVEPGIAGIIELGNSNIYAYGALSGLFSGRNTSDIYSHGATAFADFEKLYAGLLFTKMGKQKNKTLSLSYGRQTFQLNDGFLISKYSGSANAGDRGSVYLNSRTAFNGAGLLKFNTRRWSVQGFYLEPEGLFMKPSNNTSYLGGYAGYNDNKHFDVGVAYINRIAGAGNYYTPDGSIPQKGLYVINPKLWITNIAGTGLFFKSEYAYEGHSNANMGANGWYAGIGMEFKKLKTRPTLYYRYAFMQGDNPDTERYTRYDPLLTGGLGDWVQGIDMRKVVGNGNIITHRVQAKIFPSKSLELSLDYFHLRADTYSNIGSLAPLRELKSKQLGDEITLTSRWFVSRHFMLLGIASYGIPGNGIRDALAQPVKDWASVQLAMFMFF</sequence>
<evidence type="ECO:0000313" key="3">
    <source>
        <dbReference type="Proteomes" id="UP000027616"/>
    </source>
</evidence>
<dbReference type="STRING" id="1433126.BN938_2808"/>
<dbReference type="Proteomes" id="UP000027616">
    <property type="component" value="Chromosome I"/>
</dbReference>
<dbReference type="InterPro" id="IPR025388">
    <property type="entry name" value="Alginate_export_dom"/>
</dbReference>
<keyword evidence="3" id="KW-1185">Reference proteome</keyword>
<reference evidence="2 3" key="1">
    <citation type="journal article" date="2015" name="Genome Announc.">
        <title>Complete Genome Sequence of the Novel Leech Symbiont Mucinivorans hirudinis M3T.</title>
        <authorList>
            <person name="Nelson M.C."/>
            <person name="Bomar L."/>
            <person name="Graf J."/>
        </authorList>
    </citation>
    <scope>NUCLEOTIDE SEQUENCE [LARGE SCALE GENOMIC DNA]</scope>
    <source>
        <strain evidence="3">M3</strain>
    </source>
</reference>
<dbReference type="Gene3D" id="2.40.160.100">
    <property type="match status" value="1"/>
</dbReference>
<dbReference type="InterPro" id="IPR053728">
    <property type="entry name" value="Alginate_Permeability_Chnl"/>
</dbReference>
<organism evidence="2 3">
    <name type="scientific">Mucinivorans hirudinis</name>
    <dbReference type="NCBI Taxonomy" id="1433126"/>
    <lineage>
        <taxon>Bacteria</taxon>
        <taxon>Pseudomonadati</taxon>
        <taxon>Bacteroidota</taxon>
        <taxon>Bacteroidia</taxon>
        <taxon>Bacteroidales</taxon>
        <taxon>Rikenellaceae</taxon>
        <taxon>Mucinivorans</taxon>
    </lineage>
</organism>
<evidence type="ECO:0000259" key="1">
    <source>
        <dbReference type="Pfam" id="PF13372"/>
    </source>
</evidence>
<dbReference type="HOGENOM" id="CLU_027062_0_0_10"/>
<feature type="domain" description="Alginate export" evidence="1">
    <location>
        <begin position="236"/>
        <end position="555"/>
    </location>
</feature>
<dbReference type="KEGG" id="rbc:BN938_2808"/>
<dbReference type="Pfam" id="PF13372">
    <property type="entry name" value="Alginate_exp"/>
    <property type="match status" value="1"/>
</dbReference>
<accession>A0A060REP8</accession>
<dbReference type="AlphaFoldDB" id="A0A060REP8"/>
<protein>
    <submittedName>
        <fullName evidence="2">Conserved domain protein</fullName>
    </submittedName>
</protein>
<dbReference type="eggNOG" id="COG3203">
    <property type="taxonomic scope" value="Bacteria"/>
</dbReference>